<organism evidence="1 2">
    <name type="scientific">Exidia glandulosa HHB12029</name>
    <dbReference type="NCBI Taxonomy" id="1314781"/>
    <lineage>
        <taxon>Eukaryota</taxon>
        <taxon>Fungi</taxon>
        <taxon>Dikarya</taxon>
        <taxon>Basidiomycota</taxon>
        <taxon>Agaricomycotina</taxon>
        <taxon>Agaricomycetes</taxon>
        <taxon>Auriculariales</taxon>
        <taxon>Exidiaceae</taxon>
        <taxon>Exidia</taxon>
    </lineage>
</organism>
<evidence type="ECO:0000313" key="1">
    <source>
        <dbReference type="EMBL" id="KZV78294.1"/>
    </source>
</evidence>
<reference evidence="1 2" key="1">
    <citation type="journal article" date="2016" name="Mol. Biol. Evol.">
        <title>Comparative Genomics of Early-Diverging Mushroom-Forming Fungi Provides Insights into the Origins of Lignocellulose Decay Capabilities.</title>
        <authorList>
            <person name="Nagy L.G."/>
            <person name="Riley R."/>
            <person name="Tritt A."/>
            <person name="Adam C."/>
            <person name="Daum C."/>
            <person name="Floudas D."/>
            <person name="Sun H."/>
            <person name="Yadav J.S."/>
            <person name="Pangilinan J."/>
            <person name="Larsson K.H."/>
            <person name="Matsuura K."/>
            <person name="Barry K."/>
            <person name="Labutti K."/>
            <person name="Kuo R."/>
            <person name="Ohm R.A."/>
            <person name="Bhattacharya S.S."/>
            <person name="Shirouzu T."/>
            <person name="Yoshinaga Y."/>
            <person name="Martin F.M."/>
            <person name="Grigoriev I.V."/>
            <person name="Hibbett D.S."/>
        </authorList>
    </citation>
    <scope>NUCLEOTIDE SEQUENCE [LARGE SCALE GENOMIC DNA]</scope>
    <source>
        <strain evidence="1 2">HHB12029</strain>
    </source>
</reference>
<sequence length="267" mass="31090">MASDPSFDGDGNPILQPWQEVFLEVREHQRERDLREASLYGWYEADCVLCEGELRDRPAHAWNASESTCVRSFVMQARRSAQFERMGNLVRGLFQAYRVRQFETQRLQTSTDPAILARDVYTAAWALESHYPPRDFGGKRLLDWRLDAMVFMVGGYPNNERRKITSQQEVLKHMESCEELRFEAETRRKKLRDLADKARQRLKRGEYWDEALNGMACDYDVLLEKVGRDVVLAEWESLAAMRGEDNVTVGELARELTVLVDKRSVYV</sequence>
<dbReference type="EMBL" id="KV426980">
    <property type="protein sequence ID" value="KZV78294.1"/>
    <property type="molecule type" value="Genomic_DNA"/>
</dbReference>
<accession>A0A166MQM8</accession>
<protein>
    <submittedName>
        <fullName evidence="1">Uncharacterized protein</fullName>
    </submittedName>
</protein>
<dbReference type="AlphaFoldDB" id="A0A166MQM8"/>
<gene>
    <name evidence="1" type="ORF">EXIGLDRAFT_784050</name>
</gene>
<proteinExistence type="predicted"/>
<name>A0A166MQM8_EXIGL</name>
<dbReference type="Proteomes" id="UP000077266">
    <property type="component" value="Unassembled WGS sequence"/>
</dbReference>
<dbReference type="InParanoid" id="A0A166MQM8"/>
<evidence type="ECO:0000313" key="2">
    <source>
        <dbReference type="Proteomes" id="UP000077266"/>
    </source>
</evidence>
<keyword evidence="2" id="KW-1185">Reference proteome</keyword>